<evidence type="ECO:0000256" key="1">
    <source>
        <dbReference type="ARBA" id="ARBA00010641"/>
    </source>
</evidence>
<dbReference type="GO" id="GO:0003677">
    <property type="term" value="F:DNA binding"/>
    <property type="evidence" value="ECO:0007669"/>
    <property type="project" value="UniProtKB-KW"/>
</dbReference>
<evidence type="ECO:0000256" key="5">
    <source>
        <dbReference type="ARBA" id="ARBA00023163"/>
    </source>
</evidence>
<dbReference type="InterPro" id="IPR013249">
    <property type="entry name" value="RNA_pol_sigma70_r4_t2"/>
</dbReference>
<dbReference type="InterPro" id="IPR007627">
    <property type="entry name" value="RNA_pol_sigma70_r2"/>
</dbReference>
<dbReference type="SUPFAM" id="SSF88946">
    <property type="entry name" value="Sigma2 domain of RNA polymerase sigma factors"/>
    <property type="match status" value="1"/>
</dbReference>
<evidence type="ECO:0000259" key="7">
    <source>
        <dbReference type="Pfam" id="PF08281"/>
    </source>
</evidence>
<gene>
    <name evidence="8" type="ORF">EZ449_19925</name>
</gene>
<keyword evidence="5" id="KW-0804">Transcription</keyword>
<dbReference type="PANTHER" id="PTHR43133">
    <property type="entry name" value="RNA POLYMERASE ECF-TYPE SIGMA FACTO"/>
    <property type="match status" value="1"/>
</dbReference>
<dbReference type="Gene3D" id="1.10.10.10">
    <property type="entry name" value="Winged helix-like DNA-binding domain superfamily/Winged helix DNA-binding domain"/>
    <property type="match status" value="1"/>
</dbReference>
<organism evidence="8 9">
    <name type="scientific">Pedobacter frigidisoli</name>
    <dbReference type="NCBI Taxonomy" id="2530455"/>
    <lineage>
        <taxon>Bacteria</taxon>
        <taxon>Pseudomonadati</taxon>
        <taxon>Bacteroidota</taxon>
        <taxon>Sphingobacteriia</taxon>
        <taxon>Sphingobacteriales</taxon>
        <taxon>Sphingobacteriaceae</taxon>
        <taxon>Pedobacter</taxon>
    </lineage>
</organism>
<reference evidence="8 9" key="1">
    <citation type="submission" date="2019-02" db="EMBL/GenBank/DDBJ databases">
        <title>Pedobacter sp. RP-3-11 sp. nov., isolated from Arctic soil.</title>
        <authorList>
            <person name="Dahal R.H."/>
        </authorList>
    </citation>
    <scope>NUCLEOTIDE SEQUENCE [LARGE SCALE GENOMIC DNA]</scope>
    <source>
        <strain evidence="8 9">RP-3-11</strain>
    </source>
</reference>
<dbReference type="Pfam" id="PF08281">
    <property type="entry name" value="Sigma70_r4_2"/>
    <property type="match status" value="1"/>
</dbReference>
<dbReference type="InterPro" id="IPR036388">
    <property type="entry name" value="WH-like_DNA-bd_sf"/>
</dbReference>
<dbReference type="InterPro" id="IPR039425">
    <property type="entry name" value="RNA_pol_sigma-70-like"/>
</dbReference>
<comment type="caution">
    <text evidence="8">The sequence shown here is derived from an EMBL/GenBank/DDBJ whole genome shotgun (WGS) entry which is preliminary data.</text>
</comment>
<accession>A0A4R0NLJ4</accession>
<dbReference type="GO" id="GO:0016987">
    <property type="term" value="F:sigma factor activity"/>
    <property type="evidence" value="ECO:0007669"/>
    <property type="project" value="UniProtKB-KW"/>
</dbReference>
<feature type="domain" description="RNA polymerase sigma-70 region 2" evidence="6">
    <location>
        <begin position="26"/>
        <end position="96"/>
    </location>
</feature>
<dbReference type="Proteomes" id="UP000291485">
    <property type="component" value="Unassembled WGS sequence"/>
</dbReference>
<dbReference type="AlphaFoldDB" id="A0A4R0NLJ4"/>
<dbReference type="OrthoDB" id="9790423at2"/>
<dbReference type="GO" id="GO:0006352">
    <property type="term" value="P:DNA-templated transcription initiation"/>
    <property type="evidence" value="ECO:0007669"/>
    <property type="project" value="InterPro"/>
</dbReference>
<evidence type="ECO:0000259" key="6">
    <source>
        <dbReference type="Pfam" id="PF04542"/>
    </source>
</evidence>
<dbReference type="CDD" id="cd06171">
    <property type="entry name" value="Sigma70_r4"/>
    <property type="match status" value="1"/>
</dbReference>
<name>A0A4R0NLJ4_9SPHI</name>
<proteinExistence type="inferred from homology"/>
<evidence type="ECO:0000313" key="9">
    <source>
        <dbReference type="Proteomes" id="UP000291485"/>
    </source>
</evidence>
<feature type="domain" description="RNA polymerase sigma factor 70 region 4 type 2" evidence="7">
    <location>
        <begin position="130"/>
        <end position="170"/>
    </location>
</feature>
<dbReference type="InterPro" id="IPR013324">
    <property type="entry name" value="RNA_pol_sigma_r3/r4-like"/>
</dbReference>
<dbReference type="EMBL" id="SJSN01000020">
    <property type="protein sequence ID" value="TCD00768.1"/>
    <property type="molecule type" value="Genomic_DNA"/>
</dbReference>
<dbReference type="Gene3D" id="1.10.1740.10">
    <property type="match status" value="1"/>
</dbReference>
<evidence type="ECO:0000313" key="8">
    <source>
        <dbReference type="EMBL" id="TCD00768.1"/>
    </source>
</evidence>
<evidence type="ECO:0000256" key="4">
    <source>
        <dbReference type="ARBA" id="ARBA00023125"/>
    </source>
</evidence>
<sequence>MNLQSYNDQDLVKLYVTGNENGLQELLRRHKSKIYTSIYLLVKDQYLAEDIFQDAFIKVINTLRSGRYNEEGKFLPWVMRIAHNLVIDYFRKEKRTPIITSSDGMDVFNTLQFYDESAEDKMLRDQTHKDLKAMIQLLPDEQKEVLLMRHYADLSFKEIADLTDVSINTALGRMRYALSNLRKMLKTKEMTYKG</sequence>
<dbReference type="PANTHER" id="PTHR43133:SF8">
    <property type="entry name" value="RNA POLYMERASE SIGMA FACTOR HI_1459-RELATED"/>
    <property type="match status" value="1"/>
</dbReference>
<dbReference type="RefSeq" id="WP_131562230.1">
    <property type="nucleotide sequence ID" value="NZ_SJSN01000020.1"/>
</dbReference>
<keyword evidence="4" id="KW-0238">DNA-binding</keyword>
<dbReference type="SUPFAM" id="SSF88659">
    <property type="entry name" value="Sigma3 and sigma4 domains of RNA polymerase sigma factors"/>
    <property type="match status" value="1"/>
</dbReference>
<dbReference type="InterPro" id="IPR013325">
    <property type="entry name" value="RNA_pol_sigma_r2"/>
</dbReference>
<dbReference type="Pfam" id="PF04542">
    <property type="entry name" value="Sigma70_r2"/>
    <property type="match status" value="1"/>
</dbReference>
<evidence type="ECO:0000256" key="2">
    <source>
        <dbReference type="ARBA" id="ARBA00023015"/>
    </source>
</evidence>
<keyword evidence="2" id="KW-0805">Transcription regulation</keyword>
<keyword evidence="9" id="KW-1185">Reference proteome</keyword>
<comment type="similarity">
    <text evidence="1">Belongs to the sigma-70 factor family. ECF subfamily.</text>
</comment>
<evidence type="ECO:0000256" key="3">
    <source>
        <dbReference type="ARBA" id="ARBA00023082"/>
    </source>
</evidence>
<protein>
    <submittedName>
        <fullName evidence="8">Sigma-70 family RNA polymerase sigma factor</fullName>
    </submittedName>
</protein>
<dbReference type="NCBIfam" id="TIGR02937">
    <property type="entry name" value="sigma70-ECF"/>
    <property type="match status" value="1"/>
</dbReference>
<keyword evidence="3" id="KW-0731">Sigma factor</keyword>
<dbReference type="InterPro" id="IPR014284">
    <property type="entry name" value="RNA_pol_sigma-70_dom"/>
</dbReference>